<proteinExistence type="predicted"/>
<dbReference type="Proteomes" id="UP000887226">
    <property type="component" value="Unassembled WGS sequence"/>
</dbReference>
<organism evidence="1 2">
    <name type="scientific">Calycina marina</name>
    <dbReference type="NCBI Taxonomy" id="1763456"/>
    <lineage>
        <taxon>Eukaryota</taxon>
        <taxon>Fungi</taxon>
        <taxon>Dikarya</taxon>
        <taxon>Ascomycota</taxon>
        <taxon>Pezizomycotina</taxon>
        <taxon>Leotiomycetes</taxon>
        <taxon>Helotiales</taxon>
        <taxon>Pezizellaceae</taxon>
        <taxon>Calycina</taxon>
    </lineage>
</organism>
<evidence type="ECO:0000313" key="1">
    <source>
        <dbReference type="EMBL" id="KAG9242193.1"/>
    </source>
</evidence>
<comment type="caution">
    <text evidence="1">The sequence shown here is derived from an EMBL/GenBank/DDBJ whole genome shotgun (WGS) entry which is preliminary data.</text>
</comment>
<evidence type="ECO:0000313" key="2">
    <source>
        <dbReference type="Proteomes" id="UP000887226"/>
    </source>
</evidence>
<protein>
    <recommendedName>
        <fullName evidence="3">Retrotransposon gag domain-containing protein</fullName>
    </recommendedName>
</protein>
<accession>A0A9P7YZS3</accession>
<keyword evidence="2" id="KW-1185">Reference proteome</keyword>
<gene>
    <name evidence="1" type="ORF">BJ878DRAFT_516738</name>
</gene>
<reference evidence="1" key="1">
    <citation type="journal article" date="2021" name="IMA Fungus">
        <title>Genomic characterization of three marine fungi, including Emericellopsis atlantica sp. nov. with signatures of a generalist lifestyle and marine biomass degradation.</title>
        <authorList>
            <person name="Hagestad O.C."/>
            <person name="Hou L."/>
            <person name="Andersen J.H."/>
            <person name="Hansen E.H."/>
            <person name="Altermark B."/>
            <person name="Li C."/>
            <person name="Kuhnert E."/>
            <person name="Cox R.J."/>
            <person name="Crous P.W."/>
            <person name="Spatafora J.W."/>
            <person name="Lail K."/>
            <person name="Amirebrahimi M."/>
            <person name="Lipzen A."/>
            <person name="Pangilinan J."/>
            <person name="Andreopoulos W."/>
            <person name="Hayes R.D."/>
            <person name="Ng V."/>
            <person name="Grigoriev I.V."/>
            <person name="Jackson S.A."/>
            <person name="Sutton T.D.S."/>
            <person name="Dobson A.D.W."/>
            <person name="Rama T."/>
        </authorList>
    </citation>
    <scope>NUCLEOTIDE SEQUENCE</scope>
    <source>
        <strain evidence="1">TRa3180A</strain>
    </source>
</reference>
<dbReference type="OrthoDB" id="4526134at2759"/>
<sequence>MRQGRKPFSEFLSDFEKTLLKANGWDWVDRVKIGYLKAALSKDLRGRLVTVKLPGMFQRYCDEVRQFADNMQEME</sequence>
<evidence type="ECO:0008006" key="3">
    <source>
        <dbReference type="Google" id="ProtNLM"/>
    </source>
</evidence>
<dbReference type="EMBL" id="MU254101">
    <property type="protein sequence ID" value="KAG9242193.1"/>
    <property type="molecule type" value="Genomic_DNA"/>
</dbReference>
<dbReference type="AlphaFoldDB" id="A0A9P7YZS3"/>
<name>A0A9P7YZS3_9HELO</name>